<dbReference type="InterPro" id="IPR039529">
    <property type="entry name" value="PGAP1/BST1"/>
</dbReference>
<evidence type="ECO:0000256" key="5">
    <source>
        <dbReference type="ARBA" id="ARBA00022801"/>
    </source>
</evidence>
<evidence type="ECO:0000256" key="9">
    <source>
        <dbReference type="ARBA" id="ARBA00023136"/>
    </source>
</evidence>
<dbReference type="SUPFAM" id="SSF53474">
    <property type="entry name" value="alpha/beta-Hydrolases"/>
    <property type="match status" value="1"/>
</dbReference>
<dbReference type="GO" id="GO:0050185">
    <property type="term" value="F:phosphatidylinositol deacylase activity"/>
    <property type="evidence" value="ECO:0007669"/>
    <property type="project" value="TreeGrafter"/>
</dbReference>
<keyword evidence="4 10" id="KW-0812">Transmembrane</keyword>
<keyword evidence="3 10" id="KW-0813">Transport</keyword>
<comment type="caution">
    <text evidence="12">The sequence shown here is derived from an EMBL/GenBank/DDBJ whole genome shotgun (WGS) entry which is preliminary data.</text>
</comment>
<evidence type="ECO:0000256" key="7">
    <source>
        <dbReference type="ARBA" id="ARBA00022927"/>
    </source>
</evidence>
<evidence type="ECO:0000256" key="1">
    <source>
        <dbReference type="ARBA" id="ARBA00004477"/>
    </source>
</evidence>
<keyword evidence="6 10" id="KW-0256">Endoplasmic reticulum</keyword>
<dbReference type="Gene3D" id="3.40.50.1820">
    <property type="entry name" value="alpha/beta hydrolase"/>
    <property type="match status" value="1"/>
</dbReference>
<organism evidence="12 13">
    <name type="scientific">Rhizopus stolonifer</name>
    <name type="common">Rhizopus nigricans</name>
    <dbReference type="NCBI Taxonomy" id="4846"/>
    <lineage>
        <taxon>Eukaryota</taxon>
        <taxon>Fungi</taxon>
        <taxon>Fungi incertae sedis</taxon>
        <taxon>Mucoromycota</taxon>
        <taxon>Mucoromycotina</taxon>
        <taxon>Mucoromycetes</taxon>
        <taxon>Mucorales</taxon>
        <taxon>Mucorineae</taxon>
        <taxon>Rhizopodaceae</taxon>
        <taxon>Rhizopus</taxon>
    </lineage>
</organism>
<accession>A0A367KAM5</accession>
<dbReference type="GO" id="GO:0006888">
    <property type="term" value="P:endoplasmic reticulum to Golgi vesicle-mediated transport"/>
    <property type="evidence" value="ECO:0007669"/>
    <property type="project" value="TreeGrafter"/>
</dbReference>
<comment type="similarity">
    <text evidence="2 10">Belongs to the GPI inositol-deacylase family.</text>
</comment>
<feature type="transmembrane region" description="Helical" evidence="10">
    <location>
        <begin position="20"/>
        <end position="39"/>
    </location>
</feature>
<dbReference type="GO" id="GO:0006505">
    <property type="term" value="P:GPI anchor metabolic process"/>
    <property type="evidence" value="ECO:0007669"/>
    <property type="project" value="TreeGrafter"/>
</dbReference>
<dbReference type="PANTHER" id="PTHR15495">
    <property type="entry name" value="NEGATIVE REGULATOR OF VESICLE FORMATION-RELATED"/>
    <property type="match status" value="1"/>
</dbReference>
<dbReference type="GO" id="GO:0005789">
    <property type="term" value="C:endoplasmic reticulum membrane"/>
    <property type="evidence" value="ECO:0007669"/>
    <property type="project" value="UniProtKB-SubCell"/>
</dbReference>
<protein>
    <recommendedName>
        <fullName evidence="10">GPI inositol-deacylase</fullName>
        <ecNumber evidence="10">3.1.-.-</ecNumber>
    </recommendedName>
</protein>
<dbReference type="Proteomes" id="UP000253551">
    <property type="component" value="Unassembled WGS sequence"/>
</dbReference>
<feature type="transmembrane region" description="Helical" evidence="10">
    <location>
        <begin position="611"/>
        <end position="631"/>
    </location>
</feature>
<feature type="transmembrane region" description="Helical" evidence="10">
    <location>
        <begin position="564"/>
        <end position="591"/>
    </location>
</feature>
<comment type="caution">
    <text evidence="10">Lacks conserved residue(s) required for the propagation of feature annotation.</text>
</comment>
<reference evidence="12 13" key="1">
    <citation type="journal article" date="2018" name="G3 (Bethesda)">
        <title>Phylogenetic and Phylogenomic Definition of Rhizopus Species.</title>
        <authorList>
            <person name="Gryganskyi A.P."/>
            <person name="Golan J."/>
            <person name="Dolatabadi S."/>
            <person name="Mondo S."/>
            <person name="Robb S."/>
            <person name="Idnurm A."/>
            <person name="Muszewska A."/>
            <person name="Steczkiewicz K."/>
            <person name="Masonjones S."/>
            <person name="Liao H.L."/>
            <person name="Gajdeczka M.T."/>
            <person name="Anike F."/>
            <person name="Vuek A."/>
            <person name="Anishchenko I.M."/>
            <person name="Voigt K."/>
            <person name="de Hoog G.S."/>
            <person name="Smith M.E."/>
            <person name="Heitman J."/>
            <person name="Vilgalys R."/>
            <person name="Stajich J.E."/>
        </authorList>
    </citation>
    <scope>NUCLEOTIDE SEQUENCE [LARGE SCALE GENOMIC DNA]</scope>
    <source>
        <strain evidence="12 13">LSU 92-RS-03</strain>
    </source>
</reference>
<dbReference type="STRING" id="4846.A0A367KAM5"/>
<evidence type="ECO:0000313" key="13">
    <source>
        <dbReference type="Proteomes" id="UP000253551"/>
    </source>
</evidence>
<evidence type="ECO:0000256" key="10">
    <source>
        <dbReference type="RuleBase" id="RU365011"/>
    </source>
</evidence>
<proteinExistence type="inferred from homology"/>
<dbReference type="InterPro" id="IPR029058">
    <property type="entry name" value="AB_hydrolase_fold"/>
</dbReference>
<feature type="domain" description="GPI inositol-deacylase PGAP1-like alpha/beta" evidence="11">
    <location>
        <begin position="100"/>
        <end position="319"/>
    </location>
</feature>
<sequence length="760" mass="85987">MLGFTVLGSPPKYLWLKLGLLISATLVILLIILDSFLLHRPELLSIVSRLQRQDVQNCVMSYAYPMFFEINQPKPNSALSQKYKLYLYREGHLDDPNKFYGVPALFIPGQAGSHKQIRSLASATTHWFHSSKSKRNIDYFTVDLNEELSAMSGQVLLDQAEYINKAIERILLLYKDYPEPPTSVLIIAHSMGGIVARTMFTLPSYIPSSINTIITLATPHLIAPLLLDSTVYRVYRDLAQYWQNNQETLLENVTLVSIAGGSLDNIVHSDGTNIEPFVPETHGFATYTTSIPGVWTGADHMAILWCNQLIRLLASTLLQVVETSSPVEQRMAIFQYNLLQGGEYSTIQQHQGTFLFSSFKQKQIEEKGFKLLFDSNSPESIHLLPLSVSKQPMFLTNIQAQYDTCWSFIACSSQDQELVCKHMTPRVTVLPSAAATNLVGSTPYRLLTVDQQDINTYDYVGIVRNCSGLPFGKDEKAAFIQAYFKPNQTKTHWNNLFQPMMKQIANQHEIKYYRGLDEGVSDRITFHQSFYANSSGIVLEFFSDQQPMTVQIRFDWYGTLGRCVLHYGVLLVHFLVIINSILVCSQMYSYIKKQRFVPYPIALVQSLSGPFLHLAGIILVVCFLQLVVLNYTNTWPTCKLHDLMLKYVLIGSNEWVMVGFVVFLFGLSIGLAAIVWLVGSTITLVFSRLFRIFPAIRIKVDSEKQCLLHIAIILSLSRVVPLCVLITGYMILWLFKTSLARLSAESGKASDLDVYYYSQS</sequence>
<feature type="transmembrane region" description="Helical" evidence="10">
    <location>
        <begin position="710"/>
        <end position="735"/>
    </location>
</feature>
<gene>
    <name evidence="12" type="primary">BST1_2</name>
    <name evidence="12" type="ORF">CU098_001573</name>
</gene>
<dbReference type="GO" id="GO:0015031">
    <property type="term" value="P:protein transport"/>
    <property type="evidence" value="ECO:0007669"/>
    <property type="project" value="UniProtKB-KW"/>
</dbReference>
<keyword evidence="9 10" id="KW-0472">Membrane</keyword>
<keyword evidence="7 10" id="KW-0653">Protein transport</keyword>
<keyword evidence="5 10" id="KW-0378">Hydrolase</keyword>
<dbReference type="EMBL" id="PJQM01001967">
    <property type="protein sequence ID" value="RCH99265.1"/>
    <property type="molecule type" value="Genomic_DNA"/>
</dbReference>
<comment type="subcellular location">
    <subcellularLocation>
        <location evidence="1">Endoplasmic reticulum membrane</location>
        <topology evidence="1">Multi-pass membrane protein</topology>
    </subcellularLocation>
</comment>
<evidence type="ECO:0000256" key="8">
    <source>
        <dbReference type="ARBA" id="ARBA00022989"/>
    </source>
</evidence>
<evidence type="ECO:0000259" key="11">
    <source>
        <dbReference type="Pfam" id="PF07819"/>
    </source>
</evidence>
<keyword evidence="13" id="KW-1185">Reference proteome</keyword>
<evidence type="ECO:0000256" key="3">
    <source>
        <dbReference type="ARBA" id="ARBA00022448"/>
    </source>
</evidence>
<evidence type="ECO:0000256" key="6">
    <source>
        <dbReference type="ARBA" id="ARBA00022824"/>
    </source>
</evidence>
<evidence type="ECO:0000256" key="4">
    <source>
        <dbReference type="ARBA" id="ARBA00022692"/>
    </source>
</evidence>
<dbReference type="InterPro" id="IPR012908">
    <property type="entry name" value="PGAP1-ab_dom-like"/>
</dbReference>
<evidence type="ECO:0000256" key="2">
    <source>
        <dbReference type="ARBA" id="ARBA00006931"/>
    </source>
</evidence>
<feature type="non-terminal residue" evidence="12">
    <location>
        <position position="760"/>
    </location>
</feature>
<keyword evidence="8 10" id="KW-1133">Transmembrane helix</keyword>
<dbReference type="PANTHER" id="PTHR15495:SF7">
    <property type="entry name" value="GPI INOSITOL-DEACYLASE"/>
    <property type="match status" value="1"/>
</dbReference>
<feature type="transmembrane region" description="Helical" evidence="10">
    <location>
        <begin position="671"/>
        <end position="690"/>
    </location>
</feature>
<evidence type="ECO:0000313" key="12">
    <source>
        <dbReference type="EMBL" id="RCH99265.1"/>
    </source>
</evidence>
<comment type="function">
    <text evidence="10">Involved in inositol deacylation of GPI-anchored proteins which plays important roles in the quality control and ER-associated degradation of GPI-anchored proteins.</text>
</comment>
<dbReference type="AlphaFoldDB" id="A0A367KAM5"/>
<dbReference type="Pfam" id="PF07819">
    <property type="entry name" value="PGAP1"/>
    <property type="match status" value="1"/>
</dbReference>
<dbReference type="OrthoDB" id="348976at2759"/>
<dbReference type="EC" id="3.1.-.-" evidence="10"/>
<name>A0A367KAM5_RHIST</name>